<organism evidence="1 2">
    <name type="scientific">Prorocentrum cordatum</name>
    <dbReference type="NCBI Taxonomy" id="2364126"/>
    <lineage>
        <taxon>Eukaryota</taxon>
        <taxon>Sar</taxon>
        <taxon>Alveolata</taxon>
        <taxon>Dinophyceae</taxon>
        <taxon>Prorocentrales</taxon>
        <taxon>Prorocentraceae</taxon>
        <taxon>Prorocentrum</taxon>
    </lineage>
</organism>
<accession>A0ABN9WQQ5</accession>
<dbReference type="Proteomes" id="UP001189429">
    <property type="component" value="Unassembled WGS sequence"/>
</dbReference>
<gene>
    <name evidence="1" type="ORF">PCOR1329_LOCUS69689</name>
</gene>
<comment type="caution">
    <text evidence="1">The sequence shown here is derived from an EMBL/GenBank/DDBJ whole genome shotgun (WGS) entry which is preliminary data.</text>
</comment>
<evidence type="ECO:0000313" key="2">
    <source>
        <dbReference type="Proteomes" id="UP001189429"/>
    </source>
</evidence>
<evidence type="ECO:0000313" key="1">
    <source>
        <dbReference type="EMBL" id="CAK0889034.1"/>
    </source>
</evidence>
<keyword evidence="2" id="KW-1185">Reference proteome</keyword>
<protein>
    <submittedName>
        <fullName evidence="1">Uncharacterized protein</fullName>
    </submittedName>
</protein>
<reference evidence="1" key="1">
    <citation type="submission" date="2023-10" db="EMBL/GenBank/DDBJ databases">
        <authorList>
            <person name="Chen Y."/>
            <person name="Shah S."/>
            <person name="Dougan E. K."/>
            <person name="Thang M."/>
            <person name="Chan C."/>
        </authorList>
    </citation>
    <scope>NUCLEOTIDE SEQUENCE [LARGE SCALE GENOMIC DNA]</scope>
</reference>
<proteinExistence type="predicted"/>
<name>A0ABN9WQQ5_9DINO</name>
<feature type="non-terminal residue" evidence="1">
    <location>
        <position position="56"/>
    </location>
</feature>
<dbReference type="EMBL" id="CAUYUJ010019162">
    <property type="protein sequence ID" value="CAK0889034.1"/>
    <property type="molecule type" value="Genomic_DNA"/>
</dbReference>
<sequence>VLLVAPTRARGVWTAVRPSLAVSTVDVRNRGAVGLLAARWVRYVPIRELSDAEKDQ</sequence>
<feature type="non-terminal residue" evidence="1">
    <location>
        <position position="1"/>
    </location>
</feature>